<dbReference type="STRING" id="186116.SAMN05192569_101039"/>
<evidence type="ECO:0000256" key="1">
    <source>
        <dbReference type="SAM" id="Phobius"/>
    </source>
</evidence>
<protein>
    <submittedName>
        <fullName evidence="2">Thiamine transporter</fullName>
    </submittedName>
</protein>
<keyword evidence="1" id="KW-1133">Transmembrane helix</keyword>
<feature type="transmembrane region" description="Helical" evidence="1">
    <location>
        <begin position="115"/>
        <end position="141"/>
    </location>
</feature>
<dbReference type="EMBL" id="FOJS01000010">
    <property type="protein sequence ID" value="SFA45804.1"/>
    <property type="molecule type" value="Genomic_DNA"/>
</dbReference>
<dbReference type="OrthoDB" id="9795813at2"/>
<feature type="transmembrane region" description="Helical" evidence="1">
    <location>
        <begin position="32"/>
        <end position="52"/>
    </location>
</feature>
<dbReference type="RefSeq" id="WP_090948729.1">
    <property type="nucleotide sequence ID" value="NZ_FOJS01000010.1"/>
</dbReference>
<sequence length="188" mass="20907">MSSRRLQPWIEAAILAALALILDLLPSIRLGPWISISFAMVPVFLVAFRWGVKAGLLSGFLWGLLQVITGDFYYLQMIQFIVEYFIAFACVGLAGLFVRQIQNSFQNGQKGKGMVYIVIAIFVGSFARYIWHYIAGIVFWGSYAPKGMSPAYYSLTVNGPAWLGSFLLCAVVILILVSVSPKLLQVKR</sequence>
<keyword evidence="1" id="KW-0472">Membrane</keyword>
<dbReference type="InterPro" id="IPR012651">
    <property type="entry name" value="Thia_Transptr_ThiT"/>
</dbReference>
<feature type="transmembrane region" description="Helical" evidence="1">
    <location>
        <begin position="72"/>
        <end position="94"/>
    </location>
</feature>
<gene>
    <name evidence="2" type="ORF">SAMN05192569_101039</name>
</gene>
<dbReference type="GO" id="GO:0005886">
    <property type="term" value="C:plasma membrane"/>
    <property type="evidence" value="ECO:0007669"/>
    <property type="project" value="InterPro"/>
</dbReference>
<keyword evidence="1" id="KW-0812">Transmembrane</keyword>
<keyword evidence="3" id="KW-1185">Reference proteome</keyword>
<dbReference type="AlphaFoldDB" id="A0A1I0T1Z1"/>
<dbReference type="NCBIfam" id="TIGR02357">
    <property type="entry name" value="ECF_ThiT_YuaJ"/>
    <property type="match status" value="1"/>
</dbReference>
<proteinExistence type="predicted"/>
<feature type="transmembrane region" description="Helical" evidence="1">
    <location>
        <begin position="161"/>
        <end position="179"/>
    </location>
</feature>
<organism evidence="2 3">
    <name type="scientific">Parageobacillus thermantarcticus</name>
    <dbReference type="NCBI Taxonomy" id="186116"/>
    <lineage>
        <taxon>Bacteria</taxon>
        <taxon>Bacillati</taxon>
        <taxon>Bacillota</taxon>
        <taxon>Bacilli</taxon>
        <taxon>Bacillales</taxon>
        <taxon>Anoxybacillaceae</taxon>
        <taxon>Parageobacillus</taxon>
    </lineage>
</organism>
<dbReference type="Proteomes" id="UP000198650">
    <property type="component" value="Unassembled WGS sequence"/>
</dbReference>
<evidence type="ECO:0000313" key="2">
    <source>
        <dbReference type="EMBL" id="SFA45804.1"/>
    </source>
</evidence>
<dbReference type="Gene3D" id="1.10.1760.20">
    <property type="match status" value="1"/>
</dbReference>
<accession>A0A1I0T1Z1</accession>
<dbReference type="Pfam" id="PF09515">
    <property type="entry name" value="Thia_YuaJ"/>
    <property type="match status" value="1"/>
</dbReference>
<reference evidence="3" key="1">
    <citation type="submission" date="2016-10" db="EMBL/GenBank/DDBJ databases">
        <authorList>
            <person name="Varghese N."/>
            <person name="Submissions S."/>
        </authorList>
    </citation>
    <scope>NUCLEOTIDE SEQUENCE [LARGE SCALE GENOMIC DNA]</scope>
    <source>
        <strain evidence="3">M1</strain>
    </source>
</reference>
<dbReference type="GO" id="GO:0015234">
    <property type="term" value="F:thiamine transmembrane transporter activity"/>
    <property type="evidence" value="ECO:0007669"/>
    <property type="project" value="InterPro"/>
</dbReference>
<evidence type="ECO:0000313" key="3">
    <source>
        <dbReference type="Proteomes" id="UP000198650"/>
    </source>
</evidence>
<name>A0A1I0T1Z1_9BACL</name>